<evidence type="ECO:0000256" key="8">
    <source>
        <dbReference type="ARBA" id="ARBA00022857"/>
    </source>
</evidence>
<evidence type="ECO:0000256" key="10">
    <source>
        <dbReference type="ARBA" id="ARBA00023033"/>
    </source>
</evidence>
<accession>A0ABN2TCB4</accession>
<evidence type="ECO:0000256" key="13">
    <source>
        <dbReference type="ARBA" id="ARBA00032493"/>
    </source>
</evidence>
<dbReference type="RefSeq" id="WP_344662804.1">
    <property type="nucleotide sequence ID" value="NZ_BAAAQM010000083.1"/>
</dbReference>
<evidence type="ECO:0000256" key="11">
    <source>
        <dbReference type="ARBA" id="ARBA00029939"/>
    </source>
</evidence>
<proteinExistence type="inferred from homology"/>
<evidence type="ECO:0000256" key="4">
    <source>
        <dbReference type="ARBA" id="ARBA00013076"/>
    </source>
</evidence>
<comment type="catalytic activity">
    <reaction evidence="15">
        <text>L-lysine + NADPH + O2 = N(6)-hydroxy-L-lysine + NADP(+) + H2O</text>
        <dbReference type="Rhea" id="RHEA:23228"/>
        <dbReference type="ChEBI" id="CHEBI:15377"/>
        <dbReference type="ChEBI" id="CHEBI:15379"/>
        <dbReference type="ChEBI" id="CHEBI:32551"/>
        <dbReference type="ChEBI" id="CHEBI:57783"/>
        <dbReference type="ChEBI" id="CHEBI:57820"/>
        <dbReference type="ChEBI" id="CHEBI:58349"/>
        <dbReference type="EC" id="1.14.13.59"/>
    </reaction>
</comment>
<dbReference type="PANTHER" id="PTHR42802:SF1">
    <property type="entry name" value="L-ORNITHINE N(5)-MONOOXYGENASE"/>
    <property type="match status" value="1"/>
</dbReference>
<dbReference type="Pfam" id="PF13434">
    <property type="entry name" value="Lys_Orn_oxgnase"/>
    <property type="match status" value="1"/>
</dbReference>
<protein>
    <recommendedName>
        <fullName evidence="5">L-lysine N6-monooxygenase MbtG</fullName>
        <ecNumber evidence="4">1.14.13.59</ecNumber>
    </recommendedName>
    <alternativeName>
        <fullName evidence="14">Lysine 6-N-hydroxylase</fullName>
    </alternativeName>
    <alternativeName>
        <fullName evidence="13">Lysine N6-hydroxylase</fullName>
    </alternativeName>
    <alternativeName>
        <fullName evidence="11">Lysine-N-oxygenase</fullName>
    </alternativeName>
    <alternativeName>
        <fullName evidence="12">Mycobactin synthase protein G</fullName>
    </alternativeName>
</protein>
<dbReference type="PRINTS" id="PR00368">
    <property type="entry name" value="FADPNR"/>
</dbReference>
<evidence type="ECO:0000256" key="5">
    <source>
        <dbReference type="ARBA" id="ARBA00016406"/>
    </source>
</evidence>
<evidence type="ECO:0000256" key="14">
    <source>
        <dbReference type="ARBA" id="ARBA00032738"/>
    </source>
</evidence>
<keyword evidence="7" id="KW-0274">FAD</keyword>
<keyword evidence="10 16" id="KW-0503">Monooxygenase</keyword>
<dbReference type="Gene3D" id="3.50.50.60">
    <property type="entry name" value="FAD/NAD(P)-binding domain"/>
    <property type="match status" value="1"/>
</dbReference>
<evidence type="ECO:0000256" key="1">
    <source>
        <dbReference type="ARBA" id="ARBA00001974"/>
    </source>
</evidence>
<sequence length="423" mass="46688">MSENTPVHHVAAIGAGPGNLSLAALYQASSDGRSMVLFDRQAGPSWHAALLHPGVGMQTSWLKDLVTVVDPTHRLSFLNYLVTTGRFYALHNSQFDSLPRREYQRYLAWAAGQIENLHYGVDVDAISLTADGFRLSAAGVPQSLSEHVVVGVGTRPTIPAPLSGLPEDRVFIADELARRLPAMAVDRTAPVAVLGGGQTGCEAVLRLIGEGFTDVRWIGRGQWFHTIDDSPIANEFYRPEHQRFLQGLTLSTRDRLVTEQRSTGDALTPGGMRSVYQANYHALLETGSFAAHIMVGHDVVDATVEDDRIVLRCETSEHRTEIPVAYAVVATGRELAPIPFDDELRERVEFDDNGEVIVESDYSIRWKGSNGHRIYVLNRARQSHGIPDANLTLLPVRSALIVNSMFEREVYRLQENLCAVTWG</sequence>
<gene>
    <name evidence="16" type="ORF">GCM10009838_83830</name>
</gene>
<name>A0ABN2TCB4_9ACTN</name>
<dbReference type="InterPro" id="IPR025700">
    <property type="entry name" value="Lys/Orn_oxygenase"/>
</dbReference>
<dbReference type="EMBL" id="BAAAQM010000083">
    <property type="protein sequence ID" value="GAA2004822.1"/>
    <property type="molecule type" value="Genomic_DNA"/>
</dbReference>
<organism evidence="16 17">
    <name type="scientific">Catenulispora subtropica</name>
    <dbReference type="NCBI Taxonomy" id="450798"/>
    <lineage>
        <taxon>Bacteria</taxon>
        <taxon>Bacillati</taxon>
        <taxon>Actinomycetota</taxon>
        <taxon>Actinomycetes</taxon>
        <taxon>Catenulisporales</taxon>
        <taxon>Catenulisporaceae</taxon>
        <taxon>Catenulispora</taxon>
    </lineage>
</organism>
<dbReference type="Proteomes" id="UP001499854">
    <property type="component" value="Unassembled WGS sequence"/>
</dbReference>
<dbReference type="EC" id="1.14.13.59" evidence="4"/>
<evidence type="ECO:0000313" key="17">
    <source>
        <dbReference type="Proteomes" id="UP001499854"/>
    </source>
</evidence>
<evidence type="ECO:0000313" key="16">
    <source>
        <dbReference type="EMBL" id="GAA2004822.1"/>
    </source>
</evidence>
<keyword evidence="8" id="KW-0521">NADP</keyword>
<dbReference type="PANTHER" id="PTHR42802">
    <property type="entry name" value="MONOOXYGENASE"/>
    <property type="match status" value="1"/>
</dbReference>
<evidence type="ECO:0000256" key="9">
    <source>
        <dbReference type="ARBA" id="ARBA00023002"/>
    </source>
</evidence>
<dbReference type="SUPFAM" id="SSF51905">
    <property type="entry name" value="FAD/NAD(P)-binding domain"/>
    <property type="match status" value="1"/>
</dbReference>
<comment type="similarity">
    <text evidence="3">Belongs to the lysine N(6)-hydroxylase/L-ornithine N(5)-oxygenase family.</text>
</comment>
<evidence type="ECO:0000256" key="3">
    <source>
        <dbReference type="ARBA" id="ARBA00007588"/>
    </source>
</evidence>
<evidence type="ECO:0000256" key="6">
    <source>
        <dbReference type="ARBA" id="ARBA00022630"/>
    </source>
</evidence>
<dbReference type="InterPro" id="IPR036188">
    <property type="entry name" value="FAD/NAD-bd_sf"/>
</dbReference>
<evidence type="ECO:0000256" key="15">
    <source>
        <dbReference type="ARBA" id="ARBA00048407"/>
    </source>
</evidence>
<keyword evidence="17" id="KW-1185">Reference proteome</keyword>
<keyword evidence="9" id="KW-0560">Oxidoreductase</keyword>
<comment type="cofactor">
    <cofactor evidence="1">
        <name>FAD</name>
        <dbReference type="ChEBI" id="CHEBI:57692"/>
    </cofactor>
</comment>
<dbReference type="GO" id="GO:0004497">
    <property type="term" value="F:monooxygenase activity"/>
    <property type="evidence" value="ECO:0007669"/>
    <property type="project" value="UniProtKB-KW"/>
</dbReference>
<keyword evidence="6" id="KW-0285">Flavoprotein</keyword>
<evidence type="ECO:0000256" key="2">
    <source>
        <dbReference type="ARBA" id="ARBA00004924"/>
    </source>
</evidence>
<comment type="caution">
    <text evidence="16">The sequence shown here is derived from an EMBL/GenBank/DDBJ whole genome shotgun (WGS) entry which is preliminary data.</text>
</comment>
<evidence type="ECO:0000256" key="7">
    <source>
        <dbReference type="ARBA" id="ARBA00022827"/>
    </source>
</evidence>
<evidence type="ECO:0000256" key="12">
    <source>
        <dbReference type="ARBA" id="ARBA00031158"/>
    </source>
</evidence>
<comment type="pathway">
    <text evidence="2">Siderophore biosynthesis.</text>
</comment>
<reference evidence="16 17" key="1">
    <citation type="journal article" date="2019" name="Int. J. Syst. Evol. Microbiol.">
        <title>The Global Catalogue of Microorganisms (GCM) 10K type strain sequencing project: providing services to taxonomists for standard genome sequencing and annotation.</title>
        <authorList>
            <consortium name="The Broad Institute Genomics Platform"/>
            <consortium name="The Broad Institute Genome Sequencing Center for Infectious Disease"/>
            <person name="Wu L."/>
            <person name="Ma J."/>
        </authorList>
    </citation>
    <scope>NUCLEOTIDE SEQUENCE [LARGE SCALE GENOMIC DNA]</scope>
    <source>
        <strain evidence="16 17">JCM 16013</strain>
    </source>
</reference>